<dbReference type="InterPro" id="IPR000073">
    <property type="entry name" value="AB_hydrolase_1"/>
</dbReference>
<dbReference type="NCBIfam" id="TIGR00231">
    <property type="entry name" value="small_GTP"/>
    <property type="match status" value="1"/>
</dbReference>
<evidence type="ECO:0000256" key="2">
    <source>
        <dbReference type="ARBA" id="ARBA00006270"/>
    </source>
</evidence>
<keyword evidence="6" id="KW-0449">Lipoprotein</keyword>
<name>A0A8H4L2C8_9HYPO</name>
<keyword evidence="10" id="KW-1185">Reference proteome</keyword>
<dbReference type="OrthoDB" id="294702at2759"/>
<dbReference type="EMBL" id="JAADYS010001672">
    <property type="protein sequence ID" value="KAF4461662.1"/>
    <property type="molecule type" value="Genomic_DNA"/>
</dbReference>
<dbReference type="GO" id="GO:0003924">
    <property type="term" value="F:GTPase activity"/>
    <property type="evidence" value="ECO:0007669"/>
    <property type="project" value="InterPro"/>
</dbReference>
<comment type="caution">
    <text evidence="9">The sequence shown here is derived from an EMBL/GenBank/DDBJ whole genome shotgun (WGS) entry which is preliminary data.</text>
</comment>
<keyword evidence="7" id="KW-0636">Prenylation</keyword>
<proteinExistence type="inferred from homology"/>
<dbReference type="InterPro" id="IPR029058">
    <property type="entry name" value="AB_hydrolase_fold"/>
</dbReference>
<dbReference type="SMART" id="SM00174">
    <property type="entry name" value="RHO"/>
    <property type="match status" value="1"/>
</dbReference>
<evidence type="ECO:0000313" key="9">
    <source>
        <dbReference type="EMBL" id="KAF4461662.1"/>
    </source>
</evidence>
<reference evidence="9 10" key="1">
    <citation type="submission" date="2020-01" db="EMBL/GenBank/DDBJ databases">
        <title>Identification and distribution of gene clusters putatively required for synthesis of sphingolipid metabolism inhibitors in phylogenetically diverse species of the filamentous fungus Fusarium.</title>
        <authorList>
            <person name="Kim H.-S."/>
            <person name="Busman M."/>
            <person name="Brown D.W."/>
            <person name="Divon H."/>
            <person name="Uhlig S."/>
            <person name="Proctor R.H."/>
        </authorList>
    </citation>
    <scope>NUCLEOTIDE SEQUENCE [LARGE SCALE GENOMIC DNA]</scope>
    <source>
        <strain evidence="9 10">NRRL 20459</strain>
    </source>
</reference>
<dbReference type="GO" id="GO:0016020">
    <property type="term" value="C:membrane"/>
    <property type="evidence" value="ECO:0007669"/>
    <property type="project" value="UniProtKB-SubCell"/>
</dbReference>
<dbReference type="SUPFAM" id="SSF53474">
    <property type="entry name" value="alpha/beta-Hydrolases"/>
    <property type="match status" value="1"/>
</dbReference>
<dbReference type="SMART" id="SM00175">
    <property type="entry name" value="RAB"/>
    <property type="match status" value="1"/>
</dbReference>
<dbReference type="PROSITE" id="PS51421">
    <property type="entry name" value="RAS"/>
    <property type="match status" value="1"/>
</dbReference>
<evidence type="ECO:0000313" key="10">
    <source>
        <dbReference type="Proteomes" id="UP000554235"/>
    </source>
</evidence>
<gene>
    <name evidence="9" type="ORF">FALBO_11531</name>
</gene>
<keyword evidence="3" id="KW-0547">Nucleotide-binding</keyword>
<evidence type="ECO:0000259" key="8">
    <source>
        <dbReference type="Pfam" id="PF00561"/>
    </source>
</evidence>
<dbReference type="GO" id="GO:0005525">
    <property type="term" value="F:GTP binding"/>
    <property type="evidence" value="ECO:0007669"/>
    <property type="project" value="UniProtKB-KW"/>
</dbReference>
<evidence type="ECO:0000256" key="6">
    <source>
        <dbReference type="ARBA" id="ARBA00023288"/>
    </source>
</evidence>
<dbReference type="Proteomes" id="UP000554235">
    <property type="component" value="Unassembled WGS sequence"/>
</dbReference>
<sequence>MEWPDPTPASGDPSSQLAERTAPVRILVQTATHLVPGDLYPERLQRMQDIIYQYHWNRDFDHRQDRFYAHGAEFGHDHRVCYFLLDSGIDTAPANPSPPILWCRTIKLQMDLLLLGNSGAGKSNLVSQYTQAEFNPDSKTTIGVNFAIRTVHIDSKTIKSKFWDTAGQERYRGPANYYDGAVGALLVYDITNRQSYEHVSRWLGEVRDHAEANIVVMLVGNKTDLSQQRTVTTEEARQFAGENKLLFTETSALDNGNVKLAFEKIIGGSYDVFLYHVMASDVSTTMNDIDDRARVIGDPSNPHPLVIFFHGSGDSCASWAPLAELLSSTCRVLMWDRQEHNPKPEQAVREMLNYLARAQLPPPYVLVAHSYGGTFARLFLQQRPDHVAGMVLVETGQETALDAKVEQRQYKKRLLGDRPLVVVRGNTLIGKWKQYEEAVAAESNGPSQGLLAQRELLDATDKEDERLKKAQLALSSNNRYIHIPDCGHNVIQQKPEAVAEEVRWAMENLSVAGNSPTTPTTIWRWLRSKFS</sequence>
<evidence type="ECO:0000256" key="5">
    <source>
        <dbReference type="ARBA" id="ARBA00023136"/>
    </source>
</evidence>
<evidence type="ECO:0000256" key="7">
    <source>
        <dbReference type="ARBA" id="ARBA00023289"/>
    </source>
</evidence>
<dbReference type="Pfam" id="PF00071">
    <property type="entry name" value="Ras"/>
    <property type="match status" value="1"/>
</dbReference>
<dbReference type="InterPro" id="IPR050209">
    <property type="entry name" value="Rab_GTPases_membrane_traffic"/>
</dbReference>
<keyword evidence="9" id="KW-0378">Hydrolase</keyword>
<dbReference type="FunFam" id="3.40.50.300:FF:000274">
    <property type="entry name" value="ras-related protein RABA5a"/>
    <property type="match status" value="1"/>
</dbReference>
<dbReference type="AlphaFoldDB" id="A0A8H4L2C8"/>
<evidence type="ECO:0000256" key="4">
    <source>
        <dbReference type="ARBA" id="ARBA00023134"/>
    </source>
</evidence>
<dbReference type="SMART" id="SM00173">
    <property type="entry name" value="RAS"/>
    <property type="match status" value="1"/>
</dbReference>
<dbReference type="Pfam" id="PF00561">
    <property type="entry name" value="Abhydrolase_1"/>
    <property type="match status" value="1"/>
</dbReference>
<protein>
    <submittedName>
        <fullName evidence="9">Alpha beta hydrolase</fullName>
    </submittedName>
</protein>
<dbReference type="InterPro" id="IPR001806">
    <property type="entry name" value="Small_GTPase"/>
</dbReference>
<dbReference type="Gene3D" id="3.40.50.300">
    <property type="entry name" value="P-loop containing nucleotide triphosphate hydrolases"/>
    <property type="match status" value="1"/>
</dbReference>
<organism evidence="9 10">
    <name type="scientific">Fusarium albosuccineum</name>
    <dbReference type="NCBI Taxonomy" id="1237068"/>
    <lineage>
        <taxon>Eukaryota</taxon>
        <taxon>Fungi</taxon>
        <taxon>Dikarya</taxon>
        <taxon>Ascomycota</taxon>
        <taxon>Pezizomycotina</taxon>
        <taxon>Sordariomycetes</taxon>
        <taxon>Hypocreomycetidae</taxon>
        <taxon>Hypocreales</taxon>
        <taxon>Nectriaceae</taxon>
        <taxon>Fusarium</taxon>
        <taxon>Fusarium decemcellulare species complex</taxon>
    </lineage>
</organism>
<feature type="domain" description="AB hydrolase-1" evidence="8">
    <location>
        <begin position="304"/>
        <end position="416"/>
    </location>
</feature>
<comment type="similarity">
    <text evidence="2">Belongs to the small GTPase superfamily. Rab family.</text>
</comment>
<dbReference type="SMART" id="SM00176">
    <property type="entry name" value="RAN"/>
    <property type="match status" value="1"/>
</dbReference>
<dbReference type="PRINTS" id="PR00449">
    <property type="entry name" value="RASTRNSFRMNG"/>
</dbReference>
<keyword evidence="5" id="KW-0472">Membrane</keyword>
<dbReference type="InterPro" id="IPR027417">
    <property type="entry name" value="P-loop_NTPase"/>
</dbReference>
<dbReference type="Gene3D" id="3.40.50.1820">
    <property type="entry name" value="alpha/beta hydrolase"/>
    <property type="match status" value="1"/>
</dbReference>
<dbReference type="PROSITE" id="PS51419">
    <property type="entry name" value="RAB"/>
    <property type="match status" value="1"/>
</dbReference>
<dbReference type="SUPFAM" id="SSF52540">
    <property type="entry name" value="P-loop containing nucleoside triphosphate hydrolases"/>
    <property type="match status" value="1"/>
</dbReference>
<evidence type="ECO:0000256" key="3">
    <source>
        <dbReference type="ARBA" id="ARBA00022741"/>
    </source>
</evidence>
<evidence type="ECO:0000256" key="1">
    <source>
        <dbReference type="ARBA" id="ARBA00004635"/>
    </source>
</evidence>
<accession>A0A8H4L2C8</accession>
<dbReference type="PANTHER" id="PTHR47979">
    <property type="entry name" value="DRAB11-RELATED"/>
    <property type="match status" value="1"/>
</dbReference>
<comment type="subcellular location">
    <subcellularLocation>
        <location evidence="1">Membrane</location>
        <topology evidence="1">Lipid-anchor</topology>
    </subcellularLocation>
</comment>
<dbReference type="InterPro" id="IPR005225">
    <property type="entry name" value="Small_GTP-bd"/>
</dbReference>
<keyword evidence="4" id="KW-0342">GTP-binding</keyword>